<comment type="caution">
    <text evidence="2">The sequence shown here is derived from an EMBL/GenBank/DDBJ whole genome shotgun (WGS) entry which is preliminary data.</text>
</comment>
<gene>
    <name evidence="2" type="ORF">PR003_g26075</name>
</gene>
<evidence type="ECO:0000313" key="3">
    <source>
        <dbReference type="Proteomes" id="UP000434957"/>
    </source>
</evidence>
<reference evidence="2 3" key="1">
    <citation type="submission" date="2018-08" db="EMBL/GenBank/DDBJ databases">
        <title>Genomic investigation of the strawberry pathogen Phytophthora fragariae indicates pathogenicity is determined by transcriptional variation in three key races.</title>
        <authorList>
            <person name="Adams T.M."/>
            <person name="Armitage A.D."/>
            <person name="Sobczyk M.K."/>
            <person name="Bates H.J."/>
            <person name="Dunwell J.M."/>
            <person name="Nellist C.F."/>
            <person name="Harrison R.J."/>
        </authorList>
    </citation>
    <scope>NUCLEOTIDE SEQUENCE [LARGE SCALE GENOMIC DNA]</scope>
    <source>
        <strain evidence="2 3">SCRP333</strain>
    </source>
</reference>
<accession>A0A6A4CBG1</accession>
<organism evidence="2 3">
    <name type="scientific">Phytophthora rubi</name>
    <dbReference type="NCBI Taxonomy" id="129364"/>
    <lineage>
        <taxon>Eukaryota</taxon>
        <taxon>Sar</taxon>
        <taxon>Stramenopiles</taxon>
        <taxon>Oomycota</taxon>
        <taxon>Peronosporomycetes</taxon>
        <taxon>Peronosporales</taxon>
        <taxon>Peronosporaceae</taxon>
        <taxon>Phytophthora</taxon>
    </lineage>
</organism>
<proteinExistence type="predicted"/>
<feature type="compositionally biased region" description="Polar residues" evidence="1">
    <location>
        <begin position="529"/>
        <end position="541"/>
    </location>
</feature>
<name>A0A6A4CBG1_9STRA</name>
<feature type="compositionally biased region" description="Basic and acidic residues" evidence="1">
    <location>
        <begin position="480"/>
        <end position="490"/>
    </location>
</feature>
<feature type="region of interest" description="Disordered" evidence="1">
    <location>
        <begin position="66"/>
        <end position="90"/>
    </location>
</feature>
<feature type="region of interest" description="Disordered" evidence="1">
    <location>
        <begin position="402"/>
        <end position="507"/>
    </location>
</feature>
<evidence type="ECO:0000256" key="1">
    <source>
        <dbReference type="SAM" id="MobiDB-lite"/>
    </source>
</evidence>
<protein>
    <submittedName>
        <fullName evidence="2">Uncharacterized protein</fullName>
    </submittedName>
</protein>
<dbReference type="EMBL" id="QXFT01003285">
    <property type="protein sequence ID" value="KAE9287344.1"/>
    <property type="molecule type" value="Genomic_DNA"/>
</dbReference>
<feature type="region of interest" description="Disordered" evidence="1">
    <location>
        <begin position="520"/>
        <end position="541"/>
    </location>
</feature>
<evidence type="ECO:0000313" key="2">
    <source>
        <dbReference type="EMBL" id="KAE9287344.1"/>
    </source>
</evidence>
<dbReference type="Proteomes" id="UP000434957">
    <property type="component" value="Unassembled WGS sequence"/>
</dbReference>
<feature type="compositionally biased region" description="Basic and acidic residues" evidence="1">
    <location>
        <begin position="66"/>
        <end position="77"/>
    </location>
</feature>
<keyword evidence="3" id="KW-1185">Reference proteome</keyword>
<dbReference type="AlphaFoldDB" id="A0A6A4CBG1"/>
<feature type="compositionally biased region" description="Basic and acidic residues" evidence="1">
    <location>
        <begin position="404"/>
        <end position="417"/>
    </location>
</feature>
<feature type="non-terminal residue" evidence="2">
    <location>
        <position position="541"/>
    </location>
</feature>
<sequence length="541" mass="61086">MFLYRLNRAAKRASIAYEKPTADREAHIRRFIKALGNSRLKTTLQGHRFDTLSELEETLKRIEALQQDENRDNPDHQQKRRSTQHLQFGRFKPPQRRAEARAFVADGFSSSPSQGRYVHFEDEQNPDKEYKSGIPQMQSEGSGITNTSPTTTGSTKFFAYPSRLDAVTEEVIFRVGNIGGDVECLLGMDFMIAAGVRLCVREGVVRLPDEESLLMVGGPDIEHIGLEIPVRIPEATYLQPGRSVVVPVKYAQVDPEKVDEWAGHGHQWVSQFLYGTGRKPKAVKVVNISDQVARFPDNTVVACLVEKRHLPVVEGFARPRSQKYREWEKLVYEAEPSPEFLRREEEVARLEELNGPPAVERPNYQWPKKLLLRKKSSVQEPTQPSETGISLGEASAYMVFTNPRSEKRVETHREIQEPKPFVMAPLSTGDNLSANDEPRFPEISEDRNESQSEREPTQSVPDNESSEPEVVSRSVIGGDEPTRIAQKELGRGFPNSPVHLSPEPMPQLQEELARRMRLEVTFSGDAEASQLSSPEPNSDPK</sequence>
<feature type="compositionally biased region" description="Basic and acidic residues" evidence="1">
    <location>
        <begin position="436"/>
        <end position="456"/>
    </location>
</feature>